<name>A0A372M1Z5_9ACTN</name>
<organism evidence="1 2">
    <name type="scientific">Streptomyces triticagri</name>
    <dbReference type="NCBI Taxonomy" id="2293568"/>
    <lineage>
        <taxon>Bacteria</taxon>
        <taxon>Bacillati</taxon>
        <taxon>Actinomycetota</taxon>
        <taxon>Actinomycetes</taxon>
        <taxon>Kitasatosporales</taxon>
        <taxon>Streptomycetaceae</taxon>
        <taxon>Streptomyces</taxon>
    </lineage>
</organism>
<comment type="caution">
    <text evidence="1">The sequence shown here is derived from an EMBL/GenBank/DDBJ whole genome shotgun (WGS) entry which is preliminary data.</text>
</comment>
<sequence length="352" mass="37683">MAGAALALVVTAGVGVPRLAGGGCASVPASAKRLGDDPVAATKALDPGDDLARLADVRRLLGHEKVCGDGAEALGRAVVAATVPAAGRPLSPAQARASYAVVQAFTEEGPPAEMAPYVARMLASQPVDRARQGVTDIREPGAPVYTAADIARDGSAGKVGRFLHPDEAHPIHEYRPPAAPGRLSALAVLTRELARGPEAFAILYDAERAYLAHYLERLDDRALLPGRTAGESWRVEWDLKGSAERIAELLQYRYDHGQDGGIEDMAGFDREVRRHVRGAYVPASRLVKSRPPMGDSARRAPSGKLDGDLFDGRGQILRVLDGWVRDRGVREARAGELRGLCENAYVRGWWLR</sequence>
<proteinExistence type="predicted"/>
<dbReference type="EMBL" id="QUAK01000117">
    <property type="protein sequence ID" value="RFU84630.1"/>
    <property type="molecule type" value="Genomic_DNA"/>
</dbReference>
<dbReference type="Proteomes" id="UP000263094">
    <property type="component" value="Unassembled WGS sequence"/>
</dbReference>
<dbReference type="AlphaFoldDB" id="A0A372M1Z5"/>
<accession>A0A372M1Z5</accession>
<protein>
    <submittedName>
        <fullName evidence="1">Uncharacterized protein</fullName>
    </submittedName>
</protein>
<evidence type="ECO:0000313" key="1">
    <source>
        <dbReference type="EMBL" id="RFU84630.1"/>
    </source>
</evidence>
<evidence type="ECO:0000313" key="2">
    <source>
        <dbReference type="Proteomes" id="UP000263094"/>
    </source>
</evidence>
<reference evidence="1 2" key="1">
    <citation type="submission" date="2018-08" db="EMBL/GenBank/DDBJ databases">
        <title>Isolation, diversity and antifungal activity of Actinobacteria from wheat.</title>
        <authorList>
            <person name="Han C."/>
        </authorList>
    </citation>
    <scope>NUCLEOTIDE SEQUENCE [LARGE SCALE GENOMIC DNA]</scope>
    <source>
        <strain evidence="1 2">NEAU-YY421</strain>
    </source>
</reference>
<gene>
    <name evidence="1" type="ORF">DY218_21525</name>
</gene>
<keyword evidence="2" id="KW-1185">Reference proteome</keyword>